<dbReference type="AlphaFoldDB" id="A0A0P5X977"/>
<gene>
    <name evidence="2" type="ORF">APZ42_025324</name>
</gene>
<accession>A0A0P5X977</accession>
<reference evidence="2 3" key="1">
    <citation type="submission" date="2016-03" db="EMBL/GenBank/DDBJ databases">
        <title>EvidentialGene: Evidence-directed Construction of Genes on Genomes.</title>
        <authorList>
            <person name="Gilbert D.G."/>
            <person name="Choi J.-H."/>
            <person name="Mockaitis K."/>
            <person name="Colbourne J."/>
            <person name="Pfrender M."/>
        </authorList>
    </citation>
    <scope>NUCLEOTIDE SEQUENCE [LARGE SCALE GENOMIC DNA]</scope>
    <source>
        <strain evidence="2 3">Xinb3</strain>
        <tissue evidence="2">Complete organism</tissue>
    </source>
</reference>
<feature type="compositionally biased region" description="Polar residues" evidence="1">
    <location>
        <begin position="207"/>
        <end position="219"/>
    </location>
</feature>
<evidence type="ECO:0000313" key="3">
    <source>
        <dbReference type="Proteomes" id="UP000076858"/>
    </source>
</evidence>
<feature type="region of interest" description="Disordered" evidence="1">
    <location>
        <begin position="78"/>
        <end position="108"/>
    </location>
</feature>
<evidence type="ECO:0000313" key="2">
    <source>
        <dbReference type="EMBL" id="KZS10226.1"/>
    </source>
</evidence>
<feature type="compositionally biased region" description="Basic and acidic residues" evidence="1">
    <location>
        <begin position="88"/>
        <end position="105"/>
    </location>
</feature>
<comment type="caution">
    <text evidence="2">The sequence shown here is derived from an EMBL/GenBank/DDBJ whole genome shotgun (WGS) entry which is preliminary data.</text>
</comment>
<organism evidence="2 3">
    <name type="scientific">Daphnia magna</name>
    <dbReference type="NCBI Taxonomy" id="35525"/>
    <lineage>
        <taxon>Eukaryota</taxon>
        <taxon>Metazoa</taxon>
        <taxon>Ecdysozoa</taxon>
        <taxon>Arthropoda</taxon>
        <taxon>Crustacea</taxon>
        <taxon>Branchiopoda</taxon>
        <taxon>Diplostraca</taxon>
        <taxon>Cladocera</taxon>
        <taxon>Anomopoda</taxon>
        <taxon>Daphniidae</taxon>
        <taxon>Daphnia</taxon>
    </lineage>
</organism>
<dbReference type="EMBL" id="LRGB01001867">
    <property type="protein sequence ID" value="KZS10226.1"/>
    <property type="molecule type" value="Genomic_DNA"/>
</dbReference>
<feature type="region of interest" description="Disordered" evidence="1">
    <location>
        <begin position="207"/>
        <end position="226"/>
    </location>
</feature>
<sequence length="489" mass="54986">MLSSPDGYRLVPEHRTGFSSNPAVWSYGMAMPWQHPAQQLAFPIPLHFVTPQLNAQWFPVENFGSLPPKPKVNKDITSVFGNTKPSRRFSDPGPRIRDTDNDGKHFHSHKSKVYVPFEEKWNHSENQRIDEASKDRMLSNLLQELKTARDFNRQLCLELHKANMKLHLTQQHTNEHQPGSMAALVRKLYDAHHIRSDVLSNWSKSAESCGRKSSCTSNKFDSDDPEDSLLREREVLITRLQTTEKKIQRLRNAQWNNVAPEGPYGPQSTEQRSPMNTSRCMGDLLTFNKVSRNHSFAMTSPSTSDPPSLEDLDIASSKHYGGTGLINSGLAHLHHPTSSRQLPEGRTYLPNSNVVIPNATSMVGPTLKRDIELQLATVERDRRQLEHQLQDSIGTRRLSEDRVIKLERLVSVLRKKLEMQTTIHNTSSSNCSAALPSPNESNRPSATSCSTTPNEYVTYSNSGRASQLSMEGPASLPSYLQVVGPITQL</sequence>
<proteinExistence type="predicted"/>
<name>A0A0P5X977_9CRUS</name>
<protein>
    <submittedName>
        <fullName evidence="2">Uncharacterized protein</fullName>
    </submittedName>
</protein>
<keyword evidence="3" id="KW-1185">Reference proteome</keyword>
<dbReference type="OrthoDB" id="6335138at2759"/>
<dbReference type="Proteomes" id="UP000076858">
    <property type="component" value="Unassembled WGS sequence"/>
</dbReference>
<evidence type="ECO:0000256" key="1">
    <source>
        <dbReference type="SAM" id="MobiDB-lite"/>
    </source>
</evidence>
<feature type="region of interest" description="Disordered" evidence="1">
    <location>
        <begin position="427"/>
        <end position="454"/>
    </location>
</feature>